<evidence type="ECO:0000313" key="2">
    <source>
        <dbReference type="EMBL" id="KAG1792707.1"/>
    </source>
</evidence>
<feature type="region of interest" description="Disordered" evidence="1">
    <location>
        <begin position="437"/>
        <end position="466"/>
    </location>
</feature>
<protein>
    <submittedName>
        <fullName evidence="2">Uncharacterized protein</fullName>
    </submittedName>
</protein>
<dbReference type="GeneID" id="64600541"/>
<sequence>MSPTTRIATANQSFRDLSDKIEHILGQACQLQPKDSNHISLATNMAQAITEVFMTHGALVTVLSPLILSAAAELQEHVDGDNSGISSPPVWTQIGGDDCRTQGHPLFPATLHYGSESRSPSPQAGASKAPALPAKERGRGTQRGKRPRASSARSRSRPAISKKQRGKSRAIITTDDELDEDSDEVAPPPTKPKVADPPSRKSDRYVEVTTEDEMDADEERVITVAPKMGAKKITNFSGAILTEDEFADTLAPTWAPRCGQCVARDLICRQGFNKNNGRTLKVCALCSRLKIRCGGKGSNPPSAKGKSLAARQARSQSRRRPSPIQEDPAPDASPLVEEELVPPATPAVANPESSQTLDDPKAAGPSSILPPSCVAHDQEMEALKLEVARLHSTVEVLVAQVVAGDQLQQAAYTRLDAQDNRTDLLAGKIADIHRLVNPPSSAPPTDIAADESDELAAGPANDEDSACLPIAIKTPEAEDSNVSGEPAM</sequence>
<organism evidence="2 3">
    <name type="scientific">Suillus plorans</name>
    <dbReference type="NCBI Taxonomy" id="116603"/>
    <lineage>
        <taxon>Eukaryota</taxon>
        <taxon>Fungi</taxon>
        <taxon>Dikarya</taxon>
        <taxon>Basidiomycota</taxon>
        <taxon>Agaricomycotina</taxon>
        <taxon>Agaricomycetes</taxon>
        <taxon>Agaricomycetidae</taxon>
        <taxon>Boletales</taxon>
        <taxon>Suillineae</taxon>
        <taxon>Suillaceae</taxon>
        <taxon>Suillus</taxon>
    </lineage>
</organism>
<feature type="region of interest" description="Disordered" evidence="1">
    <location>
        <begin position="79"/>
        <end position="213"/>
    </location>
</feature>
<comment type="caution">
    <text evidence="2">The sequence shown here is derived from an EMBL/GenBank/DDBJ whole genome shotgun (WGS) entry which is preliminary data.</text>
</comment>
<dbReference type="RefSeq" id="XP_041159286.1">
    <property type="nucleotide sequence ID" value="XM_041306777.1"/>
</dbReference>
<accession>A0A9P7AP37</accession>
<evidence type="ECO:0000256" key="1">
    <source>
        <dbReference type="SAM" id="MobiDB-lite"/>
    </source>
</evidence>
<evidence type="ECO:0000313" key="3">
    <source>
        <dbReference type="Proteomes" id="UP000719766"/>
    </source>
</evidence>
<dbReference type="EMBL" id="JABBWE010000035">
    <property type="protein sequence ID" value="KAG1792707.1"/>
    <property type="molecule type" value="Genomic_DNA"/>
</dbReference>
<dbReference type="AlphaFoldDB" id="A0A9P7AP37"/>
<reference evidence="2" key="1">
    <citation type="journal article" date="2020" name="New Phytol.">
        <title>Comparative genomics reveals dynamic genome evolution in host specialist ectomycorrhizal fungi.</title>
        <authorList>
            <person name="Lofgren L.A."/>
            <person name="Nguyen N.H."/>
            <person name="Vilgalys R."/>
            <person name="Ruytinx J."/>
            <person name="Liao H.L."/>
            <person name="Branco S."/>
            <person name="Kuo A."/>
            <person name="LaButti K."/>
            <person name="Lipzen A."/>
            <person name="Andreopoulos W."/>
            <person name="Pangilinan J."/>
            <person name="Riley R."/>
            <person name="Hundley H."/>
            <person name="Na H."/>
            <person name="Barry K."/>
            <person name="Grigoriev I.V."/>
            <person name="Stajich J.E."/>
            <person name="Kennedy P.G."/>
        </authorList>
    </citation>
    <scope>NUCLEOTIDE SEQUENCE</scope>
    <source>
        <strain evidence="2">S12</strain>
    </source>
</reference>
<dbReference type="OrthoDB" id="2684642at2759"/>
<gene>
    <name evidence="2" type="ORF">HD556DRAFT_1444386</name>
</gene>
<dbReference type="Proteomes" id="UP000719766">
    <property type="component" value="Unassembled WGS sequence"/>
</dbReference>
<feature type="region of interest" description="Disordered" evidence="1">
    <location>
        <begin position="295"/>
        <end position="372"/>
    </location>
</feature>
<name>A0A9P7AP37_9AGAM</name>
<keyword evidence="3" id="KW-1185">Reference proteome</keyword>
<feature type="compositionally biased region" description="Acidic residues" evidence="1">
    <location>
        <begin position="174"/>
        <end position="184"/>
    </location>
</feature>
<feature type="compositionally biased region" description="Basic residues" evidence="1">
    <location>
        <begin position="140"/>
        <end position="168"/>
    </location>
</feature>
<proteinExistence type="predicted"/>